<evidence type="ECO:0000313" key="1">
    <source>
        <dbReference type="EMBL" id="MBW0542194.1"/>
    </source>
</evidence>
<organism evidence="1 2">
    <name type="scientific">Austropuccinia psidii MF-1</name>
    <dbReference type="NCBI Taxonomy" id="1389203"/>
    <lineage>
        <taxon>Eukaryota</taxon>
        <taxon>Fungi</taxon>
        <taxon>Dikarya</taxon>
        <taxon>Basidiomycota</taxon>
        <taxon>Pucciniomycotina</taxon>
        <taxon>Pucciniomycetes</taxon>
        <taxon>Pucciniales</taxon>
        <taxon>Sphaerophragmiaceae</taxon>
        <taxon>Austropuccinia</taxon>
    </lineage>
</organism>
<reference evidence="1" key="1">
    <citation type="submission" date="2021-03" db="EMBL/GenBank/DDBJ databases">
        <title>Draft genome sequence of rust myrtle Austropuccinia psidii MF-1, a brazilian biotype.</title>
        <authorList>
            <person name="Quecine M.C."/>
            <person name="Pachon D.M.R."/>
            <person name="Bonatelli M.L."/>
            <person name="Correr F.H."/>
            <person name="Franceschini L.M."/>
            <person name="Leite T.F."/>
            <person name="Margarido G.R.A."/>
            <person name="Almeida C.A."/>
            <person name="Ferrarezi J.A."/>
            <person name="Labate C.A."/>
        </authorList>
    </citation>
    <scope>NUCLEOTIDE SEQUENCE</scope>
    <source>
        <strain evidence="1">MF-1</strain>
    </source>
</reference>
<dbReference type="Proteomes" id="UP000765509">
    <property type="component" value="Unassembled WGS sequence"/>
</dbReference>
<accession>A0A9Q3FNP9</accession>
<gene>
    <name evidence="1" type="ORF">O181_081909</name>
</gene>
<name>A0A9Q3FNP9_9BASI</name>
<evidence type="ECO:0000313" key="2">
    <source>
        <dbReference type="Proteomes" id="UP000765509"/>
    </source>
</evidence>
<protein>
    <submittedName>
        <fullName evidence="1">Uncharacterized protein</fullName>
    </submittedName>
</protein>
<proteinExistence type="predicted"/>
<comment type="caution">
    <text evidence="1">The sequence shown here is derived from an EMBL/GenBank/DDBJ whole genome shotgun (WGS) entry which is preliminary data.</text>
</comment>
<dbReference type="EMBL" id="AVOT02046912">
    <property type="protein sequence ID" value="MBW0542194.1"/>
    <property type="molecule type" value="Genomic_DNA"/>
</dbReference>
<dbReference type="AlphaFoldDB" id="A0A9Q3FNP9"/>
<keyword evidence="2" id="KW-1185">Reference proteome</keyword>
<dbReference type="OrthoDB" id="1099063at2759"/>
<sequence length="181" mass="19919">MHQLITPAINTIMAKNTIINVCLDDFLSMIWQIPTASRRFNHSTERAQINAASKLGRREYGRNNDSLTASSKYLCHYCGEVRHWFPNFPVRSKANEAGSGSQRQNANVASVGIFPMLESDAALLDYGAMHSVVGNISLFTSLVKTDMKLAVASSKLFDVEPIGTIKLNTPNGILQLDGVVY</sequence>